<evidence type="ECO:0000256" key="4">
    <source>
        <dbReference type="ARBA" id="ARBA00022729"/>
    </source>
</evidence>
<dbReference type="GO" id="GO:0042597">
    <property type="term" value="C:periplasmic space"/>
    <property type="evidence" value="ECO:0007669"/>
    <property type="project" value="UniProtKB-ARBA"/>
</dbReference>
<dbReference type="OrthoDB" id="137511at2"/>
<dbReference type="Proteomes" id="UP000199337">
    <property type="component" value="Unassembled WGS sequence"/>
</dbReference>
<dbReference type="GO" id="GO:0043190">
    <property type="term" value="C:ATP-binding cassette (ABC) transporter complex"/>
    <property type="evidence" value="ECO:0007669"/>
    <property type="project" value="InterPro"/>
</dbReference>
<dbReference type="PANTHER" id="PTHR30290:SF9">
    <property type="entry name" value="OLIGOPEPTIDE-BINDING PROTEIN APPA"/>
    <property type="match status" value="1"/>
</dbReference>
<protein>
    <submittedName>
        <fullName evidence="6">Peptide/nickel transport system substrate-binding protein</fullName>
    </submittedName>
</protein>
<dbReference type="GO" id="GO:1904680">
    <property type="term" value="F:peptide transmembrane transporter activity"/>
    <property type="evidence" value="ECO:0007669"/>
    <property type="project" value="TreeGrafter"/>
</dbReference>
<dbReference type="PIRSF" id="PIRSF002741">
    <property type="entry name" value="MppA"/>
    <property type="match status" value="1"/>
</dbReference>
<comment type="subcellular location">
    <subcellularLocation>
        <location evidence="1">Cell membrane</location>
        <topology evidence="1">Lipid-anchor</topology>
    </subcellularLocation>
</comment>
<keyword evidence="3" id="KW-0813">Transport</keyword>
<evidence type="ECO:0000313" key="6">
    <source>
        <dbReference type="EMBL" id="SFH39423.1"/>
    </source>
</evidence>
<evidence type="ECO:0000313" key="7">
    <source>
        <dbReference type="Proteomes" id="UP000199337"/>
    </source>
</evidence>
<dbReference type="RefSeq" id="WP_092476053.1">
    <property type="nucleotide sequence ID" value="NZ_FOOX01000033.1"/>
</dbReference>
<feature type="domain" description="Solute-binding protein family 5" evidence="5">
    <location>
        <begin position="86"/>
        <end position="445"/>
    </location>
</feature>
<dbReference type="InterPro" id="IPR000914">
    <property type="entry name" value="SBP_5_dom"/>
</dbReference>
<sequence>MSRLTATTLIFFFSLALIITFYHQRPGMVSKPNQAATTMAGSRITVVQKYTVSSLNPADAADTGSARVITNVFEGLTRFKPGTALVEPCLASSWEVSGDGLTWTFNLRKNVNFHDGTHFDANAVQANFKEIMKQSTDEATTYADLIAAPLDNVEVVDNYRVKLHLKYPYAPMINNLAMPMGASMISPESIKKLEQGSQATPAGTGPFIPAGQIGGGILLKANKNYWDTVPKAGEILFLTEQDLNKRTQMLLEGRADIALDLDFKKTADLKLQGYPVFRATGLDMCYLGFYTDKKPFNRTQLRNAVALTINRKTIFNELWFNEVRPALAPLPPTVPGFNAPGDAMDYDPQKAVNLLKGAGYENGMSFTLVAFTDQRPYCPEGGKVLAEKIAQSLAEAKIEVKIIAYPWEDFKRALVRREGDAFLFGWTSDNGDPDNFLYTLLAGSQIEGGMNITNYRNPQLDTLLDSARNTTDQEIRRELYGRAMETIARDSPLIALDHSQYHASASPKISGFVLSPTGWDSFYGIAINNAKQAKTVK</sequence>
<evidence type="ECO:0000256" key="2">
    <source>
        <dbReference type="ARBA" id="ARBA00005695"/>
    </source>
</evidence>
<dbReference type="InterPro" id="IPR030678">
    <property type="entry name" value="Peptide/Ni-bd"/>
</dbReference>
<dbReference type="Pfam" id="PF00496">
    <property type="entry name" value="SBP_bac_5"/>
    <property type="match status" value="1"/>
</dbReference>
<dbReference type="PANTHER" id="PTHR30290">
    <property type="entry name" value="PERIPLASMIC BINDING COMPONENT OF ABC TRANSPORTER"/>
    <property type="match status" value="1"/>
</dbReference>
<name>A0A1I2ZNK9_9FIRM</name>
<dbReference type="AlphaFoldDB" id="A0A1I2ZNK9"/>
<dbReference type="EMBL" id="FOOX01000033">
    <property type="protein sequence ID" value="SFH39423.1"/>
    <property type="molecule type" value="Genomic_DNA"/>
</dbReference>
<accession>A0A1I2ZNK9</accession>
<dbReference type="STRING" id="341036.SAMN05660649_05048"/>
<evidence type="ECO:0000256" key="3">
    <source>
        <dbReference type="ARBA" id="ARBA00022448"/>
    </source>
</evidence>
<keyword evidence="4" id="KW-0732">Signal</keyword>
<dbReference type="SUPFAM" id="SSF53850">
    <property type="entry name" value="Periplasmic binding protein-like II"/>
    <property type="match status" value="1"/>
</dbReference>
<reference evidence="7" key="1">
    <citation type="submission" date="2016-10" db="EMBL/GenBank/DDBJ databases">
        <authorList>
            <person name="Varghese N."/>
            <person name="Submissions S."/>
        </authorList>
    </citation>
    <scope>NUCLEOTIDE SEQUENCE [LARGE SCALE GENOMIC DNA]</scope>
    <source>
        <strain evidence="7">DSM 17038</strain>
    </source>
</reference>
<evidence type="ECO:0000256" key="1">
    <source>
        <dbReference type="ARBA" id="ARBA00004193"/>
    </source>
</evidence>
<organism evidence="6 7">
    <name type="scientific">Desulfotruncus arcticus DSM 17038</name>
    <dbReference type="NCBI Taxonomy" id="1121424"/>
    <lineage>
        <taxon>Bacteria</taxon>
        <taxon>Bacillati</taxon>
        <taxon>Bacillota</taxon>
        <taxon>Clostridia</taxon>
        <taxon>Eubacteriales</taxon>
        <taxon>Desulfallaceae</taxon>
        <taxon>Desulfotruncus</taxon>
    </lineage>
</organism>
<keyword evidence="7" id="KW-1185">Reference proteome</keyword>
<dbReference type="Gene3D" id="3.10.105.10">
    <property type="entry name" value="Dipeptide-binding Protein, Domain 3"/>
    <property type="match status" value="1"/>
</dbReference>
<gene>
    <name evidence="6" type="ORF">SAMN05660649_05048</name>
</gene>
<dbReference type="GO" id="GO:0015833">
    <property type="term" value="P:peptide transport"/>
    <property type="evidence" value="ECO:0007669"/>
    <property type="project" value="TreeGrafter"/>
</dbReference>
<dbReference type="Gene3D" id="3.40.190.10">
    <property type="entry name" value="Periplasmic binding protein-like II"/>
    <property type="match status" value="1"/>
</dbReference>
<dbReference type="InterPro" id="IPR023765">
    <property type="entry name" value="SBP_5_CS"/>
</dbReference>
<comment type="similarity">
    <text evidence="2">Belongs to the bacterial solute-binding protein 5 family.</text>
</comment>
<dbReference type="PROSITE" id="PS01040">
    <property type="entry name" value="SBP_BACTERIAL_5"/>
    <property type="match status" value="1"/>
</dbReference>
<dbReference type="InterPro" id="IPR039424">
    <property type="entry name" value="SBP_5"/>
</dbReference>
<evidence type="ECO:0000259" key="5">
    <source>
        <dbReference type="Pfam" id="PF00496"/>
    </source>
</evidence>
<proteinExistence type="inferred from homology"/>
<dbReference type="Gene3D" id="3.90.76.10">
    <property type="entry name" value="Dipeptide-binding Protein, Domain 1"/>
    <property type="match status" value="1"/>
</dbReference>